<dbReference type="EMBL" id="CP021425">
    <property type="protein sequence ID" value="ARU57720.1"/>
    <property type="molecule type" value="Genomic_DNA"/>
</dbReference>
<dbReference type="Pfam" id="PF00015">
    <property type="entry name" value="MCPsignal"/>
    <property type="match status" value="1"/>
</dbReference>
<dbReference type="FunFam" id="3.30.450.20:FF:000075">
    <property type="entry name" value="Methyl-accepting chemotaxis protein"/>
    <property type="match status" value="2"/>
</dbReference>
<dbReference type="GO" id="GO:0007165">
    <property type="term" value="P:signal transduction"/>
    <property type="evidence" value="ECO:0007669"/>
    <property type="project" value="UniProtKB-KW"/>
</dbReference>
<dbReference type="Gene3D" id="1.10.287.950">
    <property type="entry name" value="Methyl-accepting chemotaxis protein"/>
    <property type="match status" value="1"/>
</dbReference>
<accession>A0A1Y0IBT2</accession>
<comment type="similarity">
    <text evidence="4">Belongs to the methyl-accepting chemotaxis (MCP) protein family.</text>
</comment>
<dbReference type="Gene3D" id="3.30.450.20">
    <property type="entry name" value="PAS domain"/>
    <property type="match status" value="2"/>
</dbReference>
<dbReference type="GO" id="GO:0005886">
    <property type="term" value="C:plasma membrane"/>
    <property type="evidence" value="ECO:0007669"/>
    <property type="project" value="TreeGrafter"/>
</dbReference>
<dbReference type="RefSeq" id="WP_157678373.1">
    <property type="nucleotide sequence ID" value="NZ_CP021425.1"/>
</dbReference>
<evidence type="ECO:0000259" key="6">
    <source>
        <dbReference type="PROSITE" id="PS50111"/>
    </source>
</evidence>
<reference evidence="7 8" key="1">
    <citation type="submission" date="2017-05" db="EMBL/GenBank/DDBJ databases">
        <title>Genomic insights into alkan degradation activity of Oleiphilus messinensis.</title>
        <authorList>
            <person name="Kozyavkin S.A."/>
            <person name="Slesarev A.I."/>
            <person name="Golyshin P.N."/>
            <person name="Korzhenkov A."/>
            <person name="Golyshina O.N."/>
            <person name="Toshchakov S.V."/>
        </authorList>
    </citation>
    <scope>NUCLEOTIDE SEQUENCE [LARGE SCALE GENOMIC DNA]</scope>
    <source>
        <strain evidence="7 8">ME102</strain>
    </source>
</reference>
<dbReference type="InterPro" id="IPR000014">
    <property type="entry name" value="PAS"/>
</dbReference>
<dbReference type="KEGG" id="ome:OLMES_3699"/>
<dbReference type="OrthoDB" id="9806704at2"/>
<name>A0A1Y0IBT2_9GAMM</name>
<feature type="domain" description="Methyl-accepting transducer" evidence="6">
    <location>
        <begin position="852"/>
        <end position="1081"/>
    </location>
</feature>
<dbReference type="GO" id="GO:0004888">
    <property type="term" value="F:transmembrane signaling receptor activity"/>
    <property type="evidence" value="ECO:0007669"/>
    <property type="project" value="TreeGrafter"/>
</dbReference>
<evidence type="ECO:0000256" key="2">
    <source>
        <dbReference type="ARBA" id="ARBA00022481"/>
    </source>
</evidence>
<keyword evidence="3 5" id="KW-0807">Transducer</keyword>
<dbReference type="Proteomes" id="UP000196027">
    <property type="component" value="Chromosome"/>
</dbReference>
<dbReference type="PROSITE" id="PS50111">
    <property type="entry name" value="CHEMOTAXIS_TRANSDUC_2"/>
    <property type="match status" value="1"/>
</dbReference>
<protein>
    <submittedName>
        <fullName evidence="7">Methyl-accepting chemotaxis sensory transducer</fullName>
    </submittedName>
</protein>
<dbReference type="GO" id="GO:0006935">
    <property type="term" value="P:chemotaxis"/>
    <property type="evidence" value="ECO:0007669"/>
    <property type="project" value="TreeGrafter"/>
</dbReference>
<dbReference type="InterPro" id="IPR004089">
    <property type="entry name" value="MCPsignal_dom"/>
</dbReference>
<evidence type="ECO:0000256" key="3">
    <source>
        <dbReference type="ARBA" id="ARBA00023224"/>
    </source>
</evidence>
<evidence type="ECO:0000256" key="1">
    <source>
        <dbReference type="ARBA" id="ARBA00004370"/>
    </source>
</evidence>
<dbReference type="SUPFAM" id="SSF58104">
    <property type="entry name" value="Methyl-accepting chemotaxis protein (MCP) signaling domain"/>
    <property type="match status" value="1"/>
</dbReference>
<gene>
    <name evidence="7" type="ORF">OLMES_3699</name>
</gene>
<dbReference type="SMART" id="SM00283">
    <property type="entry name" value="MA"/>
    <property type="match status" value="1"/>
</dbReference>
<evidence type="ECO:0000313" key="7">
    <source>
        <dbReference type="EMBL" id="ARU57720.1"/>
    </source>
</evidence>
<dbReference type="CDD" id="cd00130">
    <property type="entry name" value="PAS"/>
    <property type="match status" value="1"/>
</dbReference>
<dbReference type="Gene3D" id="6.10.340.10">
    <property type="match status" value="1"/>
</dbReference>
<keyword evidence="8" id="KW-1185">Reference proteome</keyword>
<keyword evidence="2" id="KW-0488">Methylation</keyword>
<dbReference type="PANTHER" id="PTHR43531">
    <property type="entry name" value="PROTEIN ICFG"/>
    <property type="match status" value="1"/>
</dbReference>
<dbReference type="InterPro" id="IPR003660">
    <property type="entry name" value="HAMP_dom"/>
</dbReference>
<dbReference type="InterPro" id="IPR051310">
    <property type="entry name" value="MCP_chemotaxis"/>
</dbReference>
<comment type="subcellular location">
    <subcellularLocation>
        <location evidence="1">Membrane</location>
    </subcellularLocation>
</comment>
<proteinExistence type="inferred from homology"/>
<dbReference type="InterPro" id="IPR035965">
    <property type="entry name" value="PAS-like_dom_sf"/>
</dbReference>
<dbReference type="SUPFAM" id="SSF55785">
    <property type="entry name" value="PYP-like sensor domain (PAS domain)"/>
    <property type="match status" value="1"/>
</dbReference>
<dbReference type="PANTHER" id="PTHR43531:SF14">
    <property type="entry name" value="METHYL-ACCEPTING CHEMOTAXIS PROTEIN I-RELATED"/>
    <property type="match status" value="1"/>
</dbReference>
<dbReference type="Pfam" id="PF13188">
    <property type="entry name" value="PAS_8"/>
    <property type="match status" value="1"/>
</dbReference>
<evidence type="ECO:0000256" key="5">
    <source>
        <dbReference type="PROSITE-ProRule" id="PRU00284"/>
    </source>
</evidence>
<dbReference type="Pfam" id="PF18947">
    <property type="entry name" value="HAMP_2"/>
    <property type="match status" value="1"/>
</dbReference>
<evidence type="ECO:0000256" key="4">
    <source>
        <dbReference type="ARBA" id="ARBA00029447"/>
    </source>
</evidence>
<sequence>MTIAKKSLIGALILSFVAIFSTAIIIASSSYQKAESVIQQQTKERLIALREVQKSSIEAYLDQIKKQVLTESNSAFVLDAALAFKSAFQTFTSRNIDQATMKRELKTYYQNEFGRRYEVKNNDSSLSPLAMLDRISDRAVMLQYYFIQNNPNPLGEKDALYELPIDINYSRAHARNHPRFRTFLQTFNFYDIFIIDAQTGQVVYSVFKELDFATSLLEGPYRDSGLADVFKAVRYATDKDAVAFSPFESYTPSYEDPASFIASPIQDDNGKTIAVLAFQMPIDELNAKMTHYQNWQEKGLGLSGETYLVGEDFKAQSISRFLIEDKANYLHAIESAGVAKATVETIANKETNIGFQEIRTQGTSAALAGETGFAIFPDYRNVPVLSAYTPIDFEGSRIVLMVEIDQAEAFAFSGEMIRVAATLTIVVSLVILSIVGFLVWRFTAGVSKQLDSAVYLADQVSRGKKADLTGVVRSNDEVGGLISALDRMQTELIGELERREQNATRVKMALDVCDTNVMMADTDYNIAYMNHSVRNMMIDVEADLRRDLPHFDARNLMGQNIDIFHKNPAHQRGMLEGLSDVYRTDIVVGGRTFGLTATPILGANNKRLGTVVEWDDKTERLAAEFKKQRAADESMRIKQALDNVSANVMVADADRNIIYANSAIVAMFRSVNNELRRDLPSFNVDELIGTSIDQFHQNPAHQMKLLDDLTGQLKTKIVVGGRHMYLTVNPVFDAAGNRLGTVVEWSDKTIQLNIQQELDDLVSAAADGNLSERISMEDKDGFFADISCGLNTLLDEVSDFIAEIGQSFSAMSKGDLTTSISKAYQGEFETIKNNANNSMAKLTEALSLIQQASINVRVSANEVAKGSDDLSRRTEAQASSLEETASSMAEITVTVKQTTDNAVRANSLADEAKNKAEAGGDVVNRAVNAMTEILDSSKKINDIIGVIDEIAFQTNLLALNAAVEAARAGEHGRGFAVVAGEVRTLSQRSAAAAKQIKDLIRDSVNKVEFGSTLVNQSGQTLFSIVEAVEEVASMIGEVNTASREQSSGMDQINQAITQMDEMTQQNAALVEEASAASCSMLEEVTHMSKMISFFKLGKGGNA</sequence>
<evidence type="ECO:0000313" key="8">
    <source>
        <dbReference type="Proteomes" id="UP000196027"/>
    </source>
</evidence>
<dbReference type="AlphaFoldDB" id="A0A1Y0IBT2"/>
<dbReference type="FunFam" id="1.10.287.950:FF:000001">
    <property type="entry name" value="Methyl-accepting chemotaxis sensory transducer"/>
    <property type="match status" value="1"/>
</dbReference>
<organism evidence="7 8">
    <name type="scientific">Oleiphilus messinensis</name>
    <dbReference type="NCBI Taxonomy" id="141451"/>
    <lineage>
        <taxon>Bacteria</taxon>
        <taxon>Pseudomonadati</taxon>
        <taxon>Pseudomonadota</taxon>
        <taxon>Gammaproteobacteria</taxon>
        <taxon>Oceanospirillales</taxon>
        <taxon>Oleiphilaceae</taxon>
        <taxon>Oleiphilus</taxon>
    </lineage>
</organism>
<dbReference type="CDD" id="cd11386">
    <property type="entry name" value="MCP_signal"/>
    <property type="match status" value="1"/>
</dbReference>